<dbReference type="AlphaFoldDB" id="A0A7J9D7U4"/>
<gene>
    <name evidence="1" type="ORF">Gogos_020560</name>
</gene>
<accession>A0A7J9D7U4</accession>
<name>A0A7J9D7U4_GOSGO</name>
<sequence length="192" mass="17898">MQQILSVNKKKKKGVFQGVAGGEGGGERKGIEGIAVGIEGMLGRGGSVALGTLGNEGKAGMVGSGGSAPGLGIVGLGIVGMVGCGRLGIDGNGGSVAVDKRKKGVFQGVEEGEGGGERNGIEGIAVGIVGIEGMLGRGGSVAVGIAGNVGKAGMVGSGGSTPGLGIVGCGRLGIDGKGGSVVVGNVGIGGSC</sequence>
<reference evidence="1 2" key="1">
    <citation type="journal article" date="2019" name="Genome Biol. Evol.">
        <title>Insights into the evolution of the New World diploid cottons (Gossypium, subgenus Houzingenia) based on genome sequencing.</title>
        <authorList>
            <person name="Grover C.E."/>
            <person name="Arick M.A. 2nd"/>
            <person name="Thrash A."/>
            <person name="Conover J.L."/>
            <person name="Sanders W.S."/>
            <person name="Peterson D.G."/>
            <person name="Frelichowski J.E."/>
            <person name="Scheffler J.A."/>
            <person name="Scheffler B.E."/>
            <person name="Wendel J.F."/>
        </authorList>
    </citation>
    <scope>NUCLEOTIDE SEQUENCE [LARGE SCALE GENOMIC DNA]</scope>
    <source>
        <strain evidence="1">5</strain>
        <tissue evidence="1">Leaf</tissue>
    </source>
</reference>
<evidence type="ECO:0000313" key="1">
    <source>
        <dbReference type="EMBL" id="MBA0756535.1"/>
    </source>
</evidence>
<comment type="caution">
    <text evidence="1">The sequence shown here is derived from an EMBL/GenBank/DDBJ whole genome shotgun (WGS) entry which is preliminary data.</text>
</comment>
<dbReference type="OrthoDB" id="1000507at2759"/>
<organism evidence="1 2">
    <name type="scientific">Gossypium gossypioides</name>
    <name type="common">Mexican cotton</name>
    <name type="synonym">Selera gossypioides</name>
    <dbReference type="NCBI Taxonomy" id="34282"/>
    <lineage>
        <taxon>Eukaryota</taxon>
        <taxon>Viridiplantae</taxon>
        <taxon>Streptophyta</taxon>
        <taxon>Embryophyta</taxon>
        <taxon>Tracheophyta</taxon>
        <taxon>Spermatophyta</taxon>
        <taxon>Magnoliopsida</taxon>
        <taxon>eudicotyledons</taxon>
        <taxon>Gunneridae</taxon>
        <taxon>Pentapetalae</taxon>
        <taxon>rosids</taxon>
        <taxon>malvids</taxon>
        <taxon>Malvales</taxon>
        <taxon>Malvaceae</taxon>
        <taxon>Malvoideae</taxon>
        <taxon>Gossypium</taxon>
    </lineage>
</organism>
<dbReference type="Proteomes" id="UP000593579">
    <property type="component" value="Unassembled WGS sequence"/>
</dbReference>
<keyword evidence="2" id="KW-1185">Reference proteome</keyword>
<protein>
    <submittedName>
        <fullName evidence="1">Uncharacterized protein</fullName>
    </submittedName>
</protein>
<proteinExistence type="predicted"/>
<dbReference type="EMBL" id="JABEZY010274924">
    <property type="protein sequence ID" value="MBA0756535.1"/>
    <property type="molecule type" value="Genomic_DNA"/>
</dbReference>
<evidence type="ECO:0000313" key="2">
    <source>
        <dbReference type="Proteomes" id="UP000593579"/>
    </source>
</evidence>